<keyword evidence="2" id="KW-1185">Reference proteome</keyword>
<accession>R9PES1</accession>
<protein>
    <submittedName>
        <fullName evidence="1">Uncharacterized protein</fullName>
    </submittedName>
</protein>
<sequence>MGQTVWLGERQLMYAAQSSLRMQQDRSIGQPARLAFDYHKADALRGISTEFGPQESSDPMSEIALSARSFPKHTLFGLLSAKLGQQLARNLLLGIAVVKDPRCVGNGRNFGR</sequence>
<proteinExistence type="predicted"/>
<dbReference type="HOGENOM" id="CLU_2146984_0_0_1"/>
<organism evidence="1 2">
    <name type="scientific">Pseudozyma hubeiensis (strain SY62)</name>
    <name type="common">Yeast</name>
    <dbReference type="NCBI Taxonomy" id="1305764"/>
    <lineage>
        <taxon>Eukaryota</taxon>
        <taxon>Fungi</taxon>
        <taxon>Dikarya</taxon>
        <taxon>Basidiomycota</taxon>
        <taxon>Ustilaginomycotina</taxon>
        <taxon>Ustilaginomycetes</taxon>
        <taxon>Ustilaginales</taxon>
        <taxon>Ustilaginaceae</taxon>
        <taxon>Pseudozyma</taxon>
    </lineage>
</organism>
<name>R9PES1_PSEHS</name>
<dbReference type="AlphaFoldDB" id="R9PES1"/>
<reference evidence="2" key="1">
    <citation type="journal article" date="2013" name="Genome Announc.">
        <title>Draft genome sequence of the basidiomycetous yeast-like fungus Pseudozyma hubeiensis SY62, which produces an abundant amount of the biosurfactant mannosylerythritol lipids.</title>
        <authorList>
            <person name="Konishi M."/>
            <person name="Hatada Y."/>
            <person name="Horiuchi J."/>
        </authorList>
    </citation>
    <scope>NUCLEOTIDE SEQUENCE [LARGE SCALE GENOMIC DNA]</scope>
    <source>
        <strain evidence="2">SY62</strain>
    </source>
</reference>
<gene>
    <name evidence="1" type="ORF">PHSY_007462</name>
</gene>
<dbReference type="RefSeq" id="XP_012193446.1">
    <property type="nucleotide sequence ID" value="XM_012338056.1"/>
</dbReference>
<dbReference type="GeneID" id="24112725"/>
<evidence type="ECO:0000313" key="1">
    <source>
        <dbReference type="EMBL" id="GAC99859.1"/>
    </source>
</evidence>
<dbReference type="Proteomes" id="UP000014071">
    <property type="component" value="Unassembled WGS sequence"/>
</dbReference>
<dbReference type="EMBL" id="DF238833">
    <property type="protein sequence ID" value="GAC99859.1"/>
    <property type="molecule type" value="Genomic_DNA"/>
</dbReference>
<evidence type="ECO:0000313" key="2">
    <source>
        <dbReference type="Proteomes" id="UP000014071"/>
    </source>
</evidence>